<sequence length="273" mass="30704">MPKGFQWQMLRMGPMCRYAEDIPLMMEILGGESVRSLHLRDEVNFSKIRLFYMEGVQHTPTVQSLSCEMRSALQKAVTYFEEKFDIEAIRLDLPLITKTIEIFSTSTKVDGIPKMAEMFLSLEGDRGSLNWAAELPKLLRGKSVHTPGAVFLSLFESLDKPSEDEKAEYRRLRERLTRQVTELLGTDGILLFPSWPITAPYHHQTVFAPFNLAYTGLFNALTLPVVECPLGLDSYGLPLGVQVVGAHNSDRLLIAAAQQLSHAFGGWTPAWSQ</sequence>
<evidence type="ECO:0000313" key="2">
    <source>
        <dbReference type="EMBL" id="KHJ92590.1"/>
    </source>
</evidence>
<reference evidence="2 3" key="1">
    <citation type="submission" date="2014-03" db="EMBL/GenBank/DDBJ databases">
        <title>Draft genome of the hookworm Oesophagostomum dentatum.</title>
        <authorList>
            <person name="Mitreva M."/>
        </authorList>
    </citation>
    <scope>NUCLEOTIDE SEQUENCE [LARGE SCALE GENOMIC DNA]</scope>
    <source>
        <strain evidence="2 3">OD-Hann</strain>
    </source>
</reference>
<dbReference type="Proteomes" id="UP000053660">
    <property type="component" value="Unassembled WGS sequence"/>
</dbReference>
<feature type="domain" description="Amidase" evidence="1">
    <location>
        <begin position="10"/>
        <end position="253"/>
    </location>
</feature>
<dbReference type="InterPro" id="IPR036928">
    <property type="entry name" value="AS_sf"/>
</dbReference>
<name>A0A0B1TB82_OESDE</name>
<keyword evidence="3" id="KW-1185">Reference proteome</keyword>
<dbReference type="PANTHER" id="PTHR43372:SF4">
    <property type="entry name" value="FATTY-ACID AMIDE HYDROLASE 2"/>
    <property type="match status" value="1"/>
</dbReference>
<dbReference type="InterPro" id="IPR052739">
    <property type="entry name" value="FAAH2"/>
</dbReference>
<evidence type="ECO:0000259" key="1">
    <source>
        <dbReference type="Pfam" id="PF01425"/>
    </source>
</evidence>
<dbReference type="SUPFAM" id="SSF75304">
    <property type="entry name" value="Amidase signature (AS) enzymes"/>
    <property type="match status" value="1"/>
</dbReference>
<dbReference type="OrthoDB" id="6428749at2759"/>
<dbReference type="Gene3D" id="3.90.1300.10">
    <property type="entry name" value="Amidase signature (AS) domain"/>
    <property type="match status" value="1"/>
</dbReference>
<gene>
    <name evidence="2" type="ORF">OESDEN_07516</name>
</gene>
<organism evidence="2 3">
    <name type="scientific">Oesophagostomum dentatum</name>
    <name type="common">Nodular worm</name>
    <dbReference type="NCBI Taxonomy" id="61180"/>
    <lineage>
        <taxon>Eukaryota</taxon>
        <taxon>Metazoa</taxon>
        <taxon>Ecdysozoa</taxon>
        <taxon>Nematoda</taxon>
        <taxon>Chromadorea</taxon>
        <taxon>Rhabditida</taxon>
        <taxon>Rhabditina</taxon>
        <taxon>Rhabditomorpha</taxon>
        <taxon>Strongyloidea</taxon>
        <taxon>Strongylidae</taxon>
        <taxon>Oesophagostomum</taxon>
    </lineage>
</organism>
<dbReference type="EMBL" id="KN551257">
    <property type="protein sequence ID" value="KHJ92590.1"/>
    <property type="molecule type" value="Genomic_DNA"/>
</dbReference>
<evidence type="ECO:0000313" key="3">
    <source>
        <dbReference type="Proteomes" id="UP000053660"/>
    </source>
</evidence>
<dbReference type="AlphaFoldDB" id="A0A0B1TB82"/>
<proteinExistence type="predicted"/>
<protein>
    <recommendedName>
        <fullName evidence="1">Amidase domain-containing protein</fullName>
    </recommendedName>
</protein>
<accession>A0A0B1TB82</accession>
<dbReference type="GO" id="GO:0012505">
    <property type="term" value="C:endomembrane system"/>
    <property type="evidence" value="ECO:0007669"/>
    <property type="project" value="TreeGrafter"/>
</dbReference>
<dbReference type="Pfam" id="PF01425">
    <property type="entry name" value="Amidase"/>
    <property type="match status" value="1"/>
</dbReference>
<dbReference type="PANTHER" id="PTHR43372">
    <property type="entry name" value="FATTY-ACID AMIDE HYDROLASE"/>
    <property type="match status" value="1"/>
</dbReference>
<dbReference type="InterPro" id="IPR023631">
    <property type="entry name" value="Amidase_dom"/>
</dbReference>